<gene>
    <name evidence="7" type="primary">choD_1</name>
    <name evidence="7" type="ORF">NCTC9695_03094</name>
</gene>
<dbReference type="InterPro" id="IPR036188">
    <property type="entry name" value="FAD/NAD-bd_sf"/>
</dbReference>
<feature type="domain" description="FAD-dependent oxidoreductase 2 FAD-binding" evidence="6">
    <location>
        <begin position="17"/>
        <end position="47"/>
    </location>
</feature>
<evidence type="ECO:0000256" key="3">
    <source>
        <dbReference type="ARBA" id="ARBA00022630"/>
    </source>
</evidence>
<sequence length="143" mass="15590">MVRIATPISEIKEHYEVVVIGSGYGGGIAASRMARAGRSVCLLERGREIIPGEYPDTLAEATEEFQVHHPDGHLGSRTGLYDLHVNAQQNVIVGCGLGGTSLINANVSLQPEPQVFEDPRWPQGVRDHVDTLLKEGYARRSKC</sequence>
<dbReference type="GO" id="GO:0016995">
    <property type="term" value="F:cholesterol oxidase activity"/>
    <property type="evidence" value="ECO:0007669"/>
    <property type="project" value="UniProtKB-EC"/>
</dbReference>
<dbReference type="EMBL" id="LR134182">
    <property type="protein sequence ID" value="VEB42644.1"/>
    <property type="molecule type" value="Genomic_DNA"/>
</dbReference>
<keyword evidence="3" id="KW-0285">Flavoprotein</keyword>
<dbReference type="Gene3D" id="3.50.50.60">
    <property type="entry name" value="FAD/NAD(P)-binding domain"/>
    <property type="match status" value="1"/>
</dbReference>
<evidence type="ECO:0000259" key="6">
    <source>
        <dbReference type="Pfam" id="PF00890"/>
    </source>
</evidence>
<evidence type="ECO:0000256" key="5">
    <source>
        <dbReference type="ARBA" id="ARBA00023002"/>
    </source>
</evidence>
<accession>A0A447TCR1</accession>
<dbReference type="InterPro" id="IPR003953">
    <property type="entry name" value="FAD-dep_OxRdtase_2_FAD-bd"/>
</dbReference>
<proteinExistence type="inferred from homology"/>
<dbReference type="InterPro" id="IPR052542">
    <property type="entry name" value="Cholesterol_Oxidase"/>
</dbReference>
<dbReference type="AlphaFoldDB" id="A0A447TCR1"/>
<dbReference type="Pfam" id="PF00890">
    <property type="entry name" value="FAD_binding_2"/>
    <property type="match status" value="1"/>
</dbReference>
<reference evidence="7 8" key="1">
    <citation type="submission" date="2018-12" db="EMBL/GenBank/DDBJ databases">
        <authorList>
            <consortium name="Pathogen Informatics"/>
        </authorList>
    </citation>
    <scope>NUCLEOTIDE SEQUENCE [LARGE SCALE GENOMIC DNA]</scope>
    <source>
        <strain evidence="7 8">NCTC9695</strain>
    </source>
</reference>
<dbReference type="EC" id="1.1.3.6" evidence="7"/>
<organism evidence="7 8">
    <name type="scientific">Chromobacterium violaceum</name>
    <dbReference type="NCBI Taxonomy" id="536"/>
    <lineage>
        <taxon>Bacteria</taxon>
        <taxon>Pseudomonadati</taxon>
        <taxon>Pseudomonadota</taxon>
        <taxon>Betaproteobacteria</taxon>
        <taxon>Neisseriales</taxon>
        <taxon>Chromobacteriaceae</taxon>
        <taxon>Chromobacterium</taxon>
    </lineage>
</organism>
<evidence type="ECO:0000313" key="7">
    <source>
        <dbReference type="EMBL" id="VEB42644.1"/>
    </source>
</evidence>
<comment type="cofactor">
    <cofactor evidence="1">
        <name>FAD</name>
        <dbReference type="ChEBI" id="CHEBI:57692"/>
    </cofactor>
</comment>
<evidence type="ECO:0000256" key="2">
    <source>
        <dbReference type="ARBA" id="ARBA00010790"/>
    </source>
</evidence>
<protein>
    <submittedName>
        <fullName evidence="7">Cholesterol oxidase</fullName>
        <ecNumber evidence="7">1.1.3.6</ecNumber>
    </submittedName>
</protein>
<comment type="similarity">
    <text evidence="2">Belongs to the GMC oxidoreductase family.</text>
</comment>
<dbReference type="PANTHER" id="PTHR47470:SF1">
    <property type="entry name" value="FAD-DEPENDENT OXIDOREDUCTASE 2 FAD BINDING DOMAIN-CONTAINING PROTEIN"/>
    <property type="match status" value="1"/>
</dbReference>
<keyword evidence="4" id="KW-0274">FAD</keyword>
<dbReference type="SUPFAM" id="SSF51905">
    <property type="entry name" value="FAD/NAD(P)-binding domain"/>
    <property type="match status" value="1"/>
</dbReference>
<evidence type="ECO:0000256" key="4">
    <source>
        <dbReference type="ARBA" id="ARBA00022827"/>
    </source>
</evidence>
<name>A0A447TCR1_CHRVL</name>
<evidence type="ECO:0000256" key="1">
    <source>
        <dbReference type="ARBA" id="ARBA00001974"/>
    </source>
</evidence>
<keyword evidence="5 7" id="KW-0560">Oxidoreductase</keyword>
<evidence type="ECO:0000313" key="8">
    <source>
        <dbReference type="Proteomes" id="UP000275777"/>
    </source>
</evidence>
<dbReference type="Proteomes" id="UP000275777">
    <property type="component" value="Chromosome"/>
</dbReference>
<dbReference type="PANTHER" id="PTHR47470">
    <property type="entry name" value="CHOLESTEROL OXIDASE"/>
    <property type="match status" value="1"/>
</dbReference>